<sequence length="170" mass="19063">MVCHGSMPPGKRVGARVHWGMRGRDAPSLVAPFGKPADTRFKLLARAAFGARLLSLAVASIGTGRRHQIRLHAAHLGHAVAADSKYSCLATFSEDQSWCRSTFLHRYRLTFWAPSQQLHDESEAHQCRLPLPPPMRESLRLLSPLSQSSSRELSKWISGDQFDLRSWSDY</sequence>
<comment type="caution">
    <text evidence="1">The sequence shown here is derived from an EMBL/GenBank/DDBJ whole genome shotgun (WGS) entry which is preliminary data.</text>
</comment>
<dbReference type="InterPro" id="IPR020103">
    <property type="entry name" value="PsdUridine_synth_cat_dom_sf"/>
</dbReference>
<dbReference type="Gene3D" id="3.30.2350.10">
    <property type="entry name" value="Pseudouridine synthase"/>
    <property type="match status" value="1"/>
</dbReference>
<name>A0A812M9G7_9DINO</name>
<dbReference type="Proteomes" id="UP000604046">
    <property type="component" value="Unassembled WGS sequence"/>
</dbReference>
<keyword evidence="2" id="KW-1185">Reference proteome</keyword>
<gene>
    <name evidence="1" type="primary">rluC</name>
    <name evidence="1" type="ORF">SNAT2548_LOCUS12855</name>
</gene>
<proteinExistence type="predicted"/>
<dbReference type="PANTHER" id="PTHR21600">
    <property type="entry name" value="MITOCHONDRIAL RNA PSEUDOURIDINE SYNTHASE"/>
    <property type="match status" value="1"/>
</dbReference>
<evidence type="ECO:0000313" key="1">
    <source>
        <dbReference type="EMBL" id="CAE7254369.1"/>
    </source>
</evidence>
<dbReference type="EMBL" id="CAJNDS010001291">
    <property type="protein sequence ID" value="CAE7254369.1"/>
    <property type="molecule type" value="Genomic_DNA"/>
</dbReference>
<reference evidence="1" key="1">
    <citation type="submission" date="2021-02" db="EMBL/GenBank/DDBJ databases">
        <authorList>
            <person name="Dougan E. K."/>
            <person name="Rhodes N."/>
            <person name="Thang M."/>
            <person name="Chan C."/>
        </authorList>
    </citation>
    <scope>NUCLEOTIDE SEQUENCE</scope>
</reference>
<dbReference type="GO" id="GO:0001522">
    <property type="term" value="P:pseudouridine synthesis"/>
    <property type="evidence" value="ECO:0007669"/>
    <property type="project" value="InterPro"/>
</dbReference>
<dbReference type="AlphaFoldDB" id="A0A812M9G7"/>
<organism evidence="1 2">
    <name type="scientific">Symbiodinium natans</name>
    <dbReference type="NCBI Taxonomy" id="878477"/>
    <lineage>
        <taxon>Eukaryota</taxon>
        <taxon>Sar</taxon>
        <taxon>Alveolata</taxon>
        <taxon>Dinophyceae</taxon>
        <taxon>Suessiales</taxon>
        <taxon>Symbiodiniaceae</taxon>
        <taxon>Symbiodinium</taxon>
    </lineage>
</organism>
<protein>
    <submittedName>
        <fullName evidence="1">RluC protein</fullName>
    </submittedName>
</protein>
<dbReference type="GO" id="GO:0003723">
    <property type="term" value="F:RNA binding"/>
    <property type="evidence" value="ECO:0007669"/>
    <property type="project" value="InterPro"/>
</dbReference>
<accession>A0A812M9G7</accession>
<dbReference type="InterPro" id="IPR050188">
    <property type="entry name" value="RluA_PseudoU_synthase"/>
</dbReference>
<dbReference type="SUPFAM" id="SSF55120">
    <property type="entry name" value="Pseudouridine synthase"/>
    <property type="match status" value="1"/>
</dbReference>
<dbReference type="GO" id="GO:0009982">
    <property type="term" value="F:pseudouridine synthase activity"/>
    <property type="evidence" value="ECO:0007669"/>
    <property type="project" value="InterPro"/>
</dbReference>
<evidence type="ECO:0000313" key="2">
    <source>
        <dbReference type="Proteomes" id="UP000604046"/>
    </source>
</evidence>